<feature type="transmembrane region" description="Helical" evidence="1">
    <location>
        <begin position="12"/>
        <end position="37"/>
    </location>
</feature>
<gene>
    <name evidence="2" type="ORF">PMIC02512_LOCUS4108</name>
</gene>
<accession>A0A7S2TE39</accession>
<evidence type="ECO:0000313" key="2">
    <source>
        <dbReference type="EMBL" id="CAD9726618.1"/>
    </source>
</evidence>
<keyword evidence="1" id="KW-1133">Transmembrane helix</keyword>
<proteinExistence type="predicted"/>
<keyword evidence="1" id="KW-0812">Transmembrane</keyword>
<protein>
    <submittedName>
        <fullName evidence="2">Uncharacterized protein</fullName>
    </submittedName>
</protein>
<name>A0A7S2TE39_PROMC</name>
<feature type="transmembrane region" description="Helical" evidence="1">
    <location>
        <begin position="58"/>
        <end position="79"/>
    </location>
</feature>
<evidence type="ECO:0000256" key="1">
    <source>
        <dbReference type="SAM" id="Phobius"/>
    </source>
</evidence>
<dbReference type="EMBL" id="HBHN01016429">
    <property type="protein sequence ID" value="CAD9726618.1"/>
    <property type="molecule type" value="Transcribed_RNA"/>
</dbReference>
<reference evidence="2" key="1">
    <citation type="submission" date="2021-01" db="EMBL/GenBank/DDBJ databases">
        <authorList>
            <person name="Corre E."/>
            <person name="Pelletier E."/>
            <person name="Niang G."/>
            <person name="Scheremetjew M."/>
            <person name="Finn R."/>
            <person name="Kale V."/>
            <person name="Holt S."/>
            <person name="Cochrane G."/>
            <person name="Meng A."/>
            <person name="Brown T."/>
            <person name="Cohen L."/>
        </authorList>
    </citation>
    <scope>NUCLEOTIDE SEQUENCE</scope>
    <source>
        <strain evidence="2">CCCM 845</strain>
    </source>
</reference>
<dbReference type="AlphaFoldDB" id="A0A7S2TE39"/>
<sequence>MATDRSLRNGMTVFFFFFFFFFLSHFIISVPSTRLILHKICRVKDGWRCLARWTIWSLHLVAGNAALLAFASLAIVPIIHGTKPWHTSCEANASQDIMRYAPLEPKWLRTARYVTA</sequence>
<organism evidence="2">
    <name type="scientific">Prorocentrum micans</name>
    <name type="common">Red tide dinoflagellate</name>
    <dbReference type="NCBI Taxonomy" id="2945"/>
    <lineage>
        <taxon>Eukaryota</taxon>
        <taxon>Sar</taxon>
        <taxon>Alveolata</taxon>
        <taxon>Dinophyceae</taxon>
        <taxon>Prorocentrales</taxon>
        <taxon>Prorocentraceae</taxon>
        <taxon>Prorocentrum</taxon>
    </lineage>
</organism>
<keyword evidence="1" id="KW-0472">Membrane</keyword>